<keyword evidence="4" id="KW-1185">Reference proteome</keyword>
<feature type="domain" description="Sulfatase N-terminal" evidence="2">
    <location>
        <begin position="43"/>
        <end position="277"/>
    </location>
</feature>
<dbReference type="PANTHER" id="PTHR23071:SF1">
    <property type="entry name" value="GPI ETHANOLAMINE PHOSPHATE TRANSFERASE 3"/>
    <property type="match status" value="1"/>
</dbReference>
<dbReference type="RefSeq" id="WP_078695556.1">
    <property type="nucleotide sequence ID" value="NZ_FUYH01000003.1"/>
</dbReference>
<feature type="transmembrane region" description="Helical" evidence="1">
    <location>
        <begin position="6"/>
        <end position="24"/>
    </location>
</feature>
<dbReference type="SUPFAM" id="SSF53649">
    <property type="entry name" value="Alkaline phosphatase-like"/>
    <property type="match status" value="1"/>
</dbReference>
<proteinExistence type="predicted"/>
<dbReference type="Pfam" id="PF00884">
    <property type="entry name" value="Sulfatase"/>
    <property type="match status" value="1"/>
</dbReference>
<name>A0A1T4WQM7_9CLOT</name>
<dbReference type="InterPro" id="IPR000917">
    <property type="entry name" value="Sulfatase_N"/>
</dbReference>
<accession>A0A1T4WQM7</accession>
<feature type="transmembrane region" description="Helical" evidence="1">
    <location>
        <begin position="319"/>
        <end position="343"/>
    </location>
</feature>
<dbReference type="AlphaFoldDB" id="A0A1T4WQM7"/>
<evidence type="ECO:0000256" key="1">
    <source>
        <dbReference type="SAM" id="Phobius"/>
    </source>
</evidence>
<dbReference type="GO" id="GO:0016020">
    <property type="term" value="C:membrane"/>
    <property type="evidence" value="ECO:0007669"/>
    <property type="project" value="GOC"/>
</dbReference>
<gene>
    <name evidence="3" type="ORF">SAMN05443428_10390</name>
</gene>
<protein>
    <submittedName>
        <fullName evidence="3">Sulfatase</fullName>
    </submittedName>
</protein>
<sequence>MAAKLYSMYFILYLFILSSSIFNYEGCIYDLKTTPQTTNNKVCLIIVDGLRYDYVPYMEYISWHIQNDSAVLYKSISGVPSYSRPGYERILTGSETEINGIHSNNNRILSLIPNIFSLCKNKGLKTSCSAFYWFEELYPFLIDYKYLYFYNDSLVFKKAEEFVKKYKPEFIVIHPMEVDNAGHRYGAKSSGYINSVKNVDKNIEKTWDTIKNDGYTLLITSDHGHRDESGHGDGCSECINTPFIIISNNIKNLNLKDNKNIISQIDIAPTICDFLGISKTIYMTGESLFQNKNNISEIRSLFTFYGIKNFKSFFNLTSIITYVIISIYTVIYFSYFIIVIKILNS</sequence>
<dbReference type="Proteomes" id="UP000190105">
    <property type="component" value="Unassembled WGS sequence"/>
</dbReference>
<reference evidence="4" key="1">
    <citation type="submission" date="2017-02" db="EMBL/GenBank/DDBJ databases">
        <authorList>
            <person name="Varghese N."/>
            <person name="Submissions S."/>
        </authorList>
    </citation>
    <scope>NUCLEOTIDE SEQUENCE [LARGE SCALE GENOMIC DNA]</scope>
    <source>
        <strain evidence="4">USBA 833</strain>
    </source>
</reference>
<dbReference type="PANTHER" id="PTHR23071">
    <property type="entry name" value="PHOSPHATIDYLINOSITOL GLYCAN"/>
    <property type="match status" value="1"/>
</dbReference>
<dbReference type="STRING" id="1147123.SAMN05443428_10390"/>
<dbReference type="InterPro" id="IPR017850">
    <property type="entry name" value="Alkaline_phosphatase_core_sf"/>
</dbReference>
<dbReference type="InterPro" id="IPR039524">
    <property type="entry name" value="PIGO/GPI13"/>
</dbReference>
<evidence type="ECO:0000313" key="4">
    <source>
        <dbReference type="Proteomes" id="UP000190105"/>
    </source>
</evidence>
<evidence type="ECO:0000313" key="3">
    <source>
        <dbReference type="EMBL" id="SKA79569.1"/>
    </source>
</evidence>
<dbReference type="OrthoDB" id="8580666at2"/>
<keyword evidence="1" id="KW-0812">Transmembrane</keyword>
<keyword evidence="1" id="KW-1133">Transmembrane helix</keyword>
<dbReference type="Gene3D" id="3.40.720.10">
    <property type="entry name" value="Alkaline Phosphatase, subunit A"/>
    <property type="match status" value="2"/>
</dbReference>
<dbReference type="EMBL" id="FUYH01000003">
    <property type="protein sequence ID" value="SKA79569.1"/>
    <property type="molecule type" value="Genomic_DNA"/>
</dbReference>
<organism evidence="3 4">
    <name type="scientific">Caloramator quimbayensis</name>
    <dbReference type="NCBI Taxonomy" id="1147123"/>
    <lineage>
        <taxon>Bacteria</taxon>
        <taxon>Bacillati</taxon>
        <taxon>Bacillota</taxon>
        <taxon>Clostridia</taxon>
        <taxon>Eubacteriales</taxon>
        <taxon>Clostridiaceae</taxon>
        <taxon>Caloramator</taxon>
    </lineage>
</organism>
<dbReference type="GO" id="GO:0006506">
    <property type="term" value="P:GPI anchor biosynthetic process"/>
    <property type="evidence" value="ECO:0007669"/>
    <property type="project" value="InterPro"/>
</dbReference>
<keyword evidence="1" id="KW-0472">Membrane</keyword>
<dbReference type="GO" id="GO:0051377">
    <property type="term" value="F:mannose-ethanolamine phosphotransferase activity"/>
    <property type="evidence" value="ECO:0007669"/>
    <property type="project" value="TreeGrafter"/>
</dbReference>
<evidence type="ECO:0000259" key="2">
    <source>
        <dbReference type="Pfam" id="PF00884"/>
    </source>
</evidence>